<dbReference type="PANTHER" id="PTHR38940:SF5">
    <property type="match status" value="1"/>
</dbReference>
<dbReference type="EMBL" id="JAUHHV010000003">
    <property type="protein sequence ID" value="KAK1430401.1"/>
    <property type="molecule type" value="Genomic_DNA"/>
</dbReference>
<dbReference type="Gene3D" id="3.90.70.200">
    <property type="entry name" value="Plus-3 domain"/>
    <property type="match status" value="1"/>
</dbReference>
<accession>A0AAD8L0B2</accession>
<evidence type="ECO:0000313" key="1">
    <source>
        <dbReference type="EMBL" id="KAK1430401.1"/>
    </source>
</evidence>
<proteinExistence type="predicted"/>
<evidence type="ECO:0000313" key="2">
    <source>
        <dbReference type="Proteomes" id="UP001229421"/>
    </source>
</evidence>
<dbReference type="GO" id="GO:0003677">
    <property type="term" value="F:DNA binding"/>
    <property type="evidence" value="ECO:0007669"/>
    <property type="project" value="InterPro"/>
</dbReference>
<reference evidence="1" key="1">
    <citation type="journal article" date="2023" name="bioRxiv">
        <title>Improved chromosome-level genome assembly for marigold (Tagetes erecta).</title>
        <authorList>
            <person name="Jiang F."/>
            <person name="Yuan L."/>
            <person name="Wang S."/>
            <person name="Wang H."/>
            <person name="Xu D."/>
            <person name="Wang A."/>
            <person name="Fan W."/>
        </authorList>
    </citation>
    <scope>NUCLEOTIDE SEQUENCE</scope>
    <source>
        <strain evidence="1">WSJ</strain>
        <tissue evidence="1">Leaf</tissue>
    </source>
</reference>
<organism evidence="1 2">
    <name type="scientific">Tagetes erecta</name>
    <name type="common">African marigold</name>
    <dbReference type="NCBI Taxonomy" id="13708"/>
    <lineage>
        <taxon>Eukaryota</taxon>
        <taxon>Viridiplantae</taxon>
        <taxon>Streptophyta</taxon>
        <taxon>Embryophyta</taxon>
        <taxon>Tracheophyta</taxon>
        <taxon>Spermatophyta</taxon>
        <taxon>Magnoliopsida</taxon>
        <taxon>eudicotyledons</taxon>
        <taxon>Gunneridae</taxon>
        <taxon>Pentapetalae</taxon>
        <taxon>asterids</taxon>
        <taxon>campanulids</taxon>
        <taxon>Asterales</taxon>
        <taxon>Asteraceae</taxon>
        <taxon>Asteroideae</taxon>
        <taxon>Heliantheae alliance</taxon>
        <taxon>Tageteae</taxon>
        <taxon>Tagetes</taxon>
    </lineage>
</organism>
<dbReference type="AlphaFoldDB" id="A0AAD8L0B2"/>
<dbReference type="PANTHER" id="PTHR38940">
    <property type="entry name" value="PLUS3 DOMAIN-CONTAINING PROTEIN"/>
    <property type="match status" value="1"/>
</dbReference>
<keyword evidence="2" id="KW-1185">Reference proteome</keyword>
<evidence type="ECO:0008006" key="3">
    <source>
        <dbReference type="Google" id="ProtNLM"/>
    </source>
</evidence>
<dbReference type="SUPFAM" id="SSF159042">
    <property type="entry name" value="Plus3-like"/>
    <property type="match status" value="1"/>
</dbReference>
<gene>
    <name evidence="1" type="ORF">QVD17_13108</name>
</gene>
<name>A0AAD8L0B2_TARER</name>
<dbReference type="InterPro" id="IPR036128">
    <property type="entry name" value="Plus3-like_sf"/>
</dbReference>
<protein>
    <recommendedName>
        <fullName evidence="3">Plus3 domain-containing protein</fullName>
    </recommendedName>
</protein>
<comment type="caution">
    <text evidence="1">The sequence shown here is derived from an EMBL/GenBank/DDBJ whole genome shotgun (WGS) entry which is preliminary data.</text>
</comment>
<sequence>MDMNNFVGFDTLAELVWSPQTGVNVKFTVKKPCFKAEDLDSQYEEHIASLATPRASHEGVKSINCKGSQNQKAKDTLFKQLFENKMTRNVNDSGSKMETDDYCSKPFLENTQVAIFEDQNDDTRDTKSQLILGSKRFKKKDDEYATKTDHSFMKWISNILQGLKNRNIYDQKIRMSNETRSLDSKETGFQNVFQSLFSPETIARIENRSISSSVLAKRRSTKSLGHIDTKNKNATSLVKQLSLYEKVSKETPKGMFDAIRKLRLSRTDIHKDRAPGRSPALPHPRAGLVRLRVAKREEGVEGSRYYVGCITGLQRETLRKDLKRPIRVKVGRVECFVESQHVSNCDFKEEEVIAWWKKTSKNQRVQVFKDLKSKLAVRRTLGM</sequence>
<dbReference type="Proteomes" id="UP001229421">
    <property type="component" value="Unassembled WGS sequence"/>
</dbReference>